<evidence type="ECO:0000256" key="7">
    <source>
        <dbReference type="ARBA" id="ARBA00022840"/>
    </source>
</evidence>
<dbReference type="Gene3D" id="3.30.1120.130">
    <property type="match status" value="1"/>
</dbReference>
<evidence type="ECO:0000256" key="11">
    <source>
        <dbReference type="PROSITE-ProRule" id="PRU10141"/>
    </source>
</evidence>
<dbReference type="SUPFAM" id="SSF56112">
    <property type="entry name" value="Protein kinase-like (PK-like)"/>
    <property type="match status" value="1"/>
</dbReference>
<reference evidence="16 17" key="1">
    <citation type="submission" date="2021-06" db="EMBL/GenBank/DDBJ databases">
        <title>Caerostris darwini draft genome.</title>
        <authorList>
            <person name="Kono N."/>
            <person name="Arakawa K."/>
        </authorList>
    </citation>
    <scope>NUCLEOTIDE SEQUENCE [LARGE SCALE GENOMIC DNA]</scope>
</reference>
<comment type="caution">
    <text evidence="16">The sequence shown here is derived from an EMBL/GenBank/DDBJ whole genome shotgun (WGS) entry which is preliminary data.</text>
</comment>
<dbReference type="AlphaFoldDB" id="A0AAV4VSN4"/>
<keyword evidence="8" id="KW-0206">Cytoskeleton</keyword>
<evidence type="ECO:0000256" key="3">
    <source>
        <dbReference type="ARBA" id="ARBA00022527"/>
    </source>
</evidence>
<keyword evidence="3" id="KW-0723">Serine/threonine-protein kinase</keyword>
<feature type="binding site" evidence="11">
    <location>
        <position position="39"/>
    </location>
    <ligand>
        <name>ATP</name>
        <dbReference type="ChEBI" id="CHEBI:30616"/>
    </ligand>
</feature>
<dbReference type="InterPro" id="IPR000719">
    <property type="entry name" value="Prot_kinase_dom"/>
</dbReference>
<evidence type="ECO:0000259" key="15">
    <source>
        <dbReference type="PROSITE" id="PS51985"/>
    </source>
</evidence>
<dbReference type="GO" id="GO:0005814">
    <property type="term" value="C:centriole"/>
    <property type="evidence" value="ECO:0007669"/>
    <property type="project" value="UniProtKB-SubCell"/>
</dbReference>
<dbReference type="Proteomes" id="UP001054837">
    <property type="component" value="Unassembled WGS sequence"/>
</dbReference>
<dbReference type="PROSITE" id="PS51985">
    <property type="entry name" value="CPB2"/>
    <property type="match status" value="1"/>
</dbReference>
<dbReference type="GO" id="GO:0005634">
    <property type="term" value="C:nucleus"/>
    <property type="evidence" value="ECO:0007669"/>
    <property type="project" value="TreeGrafter"/>
</dbReference>
<evidence type="ECO:0000256" key="6">
    <source>
        <dbReference type="ARBA" id="ARBA00022777"/>
    </source>
</evidence>
<dbReference type="InterPro" id="IPR008266">
    <property type="entry name" value="Tyr_kinase_AS"/>
</dbReference>
<protein>
    <recommendedName>
        <fullName evidence="10">Serine/threonine-protein kinase SAK</fullName>
    </recommendedName>
    <alternativeName>
        <fullName evidence="9">Serine/threonine-protein kinase Sak</fullName>
    </alternativeName>
</protein>
<evidence type="ECO:0000256" key="1">
    <source>
        <dbReference type="ARBA" id="ARBA00004114"/>
    </source>
</evidence>
<dbReference type="InterPro" id="IPR033698">
    <property type="entry name" value="POLO_box_Plk4_2"/>
</dbReference>
<dbReference type="PROSITE" id="PS51984">
    <property type="entry name" value="CPB1"/>
    <property type="match status" value="1"/>
</dbReference>
<dbReference type="InterPro" id="IPR017441">
    <property type="entry name" value="Protein_kinase_ATP_BS"/>
</dbReference>
<keyword evidence="7 11" id="KW-0067">ATP-binding</keyword>
<dbReference type="Pfam" id="PF18409">
    <property type="entry name" value="Plk4_PB2"/>
    <property type="match status" value="1"/>
</dbReference>
<keyword evidence="5 11" id="KW-0547">Nucleotide-binding</keyword>
<name>A0AAV4VSN4_9ARAC</name>
<evidence type="ECO:0000256" key="10">
    <source>
        <dbReference type="ARBA" id="ARBA00030924"/>
    </source>
</evidence>
<dbReference type="EMBL" id="BPLQ01013610">
    <property type="protein sequence ID" value="GIY73405.1"/>
    <property type="molecule type" value="Genomic_DNA"/>
</dbReference>
<dbReference type="PANTHER" id="PTHR24345:SF91">
    <property type="entry name" value="SERINE_THREONINE-PROTEIN KINASE PLK4"/>
    <property type="match status" value="1"/>
</dbReference>
<evidence type="ECO:0000259" key="13">
    <source>
        <dbReference type="PROSITE" id="PS50011"/>
    </source>
</evidence>
<keyword evidence="2" id="KW-0963">Cytoplasm</keyword>
<accession>A0AAV4VSN4</accession>
<dbReference type="GO" id="GO:0004674">
    <property type="term" value="F:protein serine/threonine kinase activity"/>
    <property type="evidence" value="ECO:0007669"/>
    <property type="project" value="UniProtKB-KW"/>
</dbReference>
<dbReference type="PROSITE" id="PS00107">
    <property type="entry name" value="PROTEIN_KINASE_ATP"/>
    <property type="match status" value="1"/>
</dbReference>
<feature type="domain" description="Cryptic POLO box 2 (CPB2)" evidence="15">
    <location>
        <begin position="579"/>
        <end position="685"/>
    </location>
</feature>
<dbReference type="PROSITE" id="PS00109">
    <property type="entry name" value="PROTEIN_KINASE_TYR"/>
    <property type="match status" value="1"/>
</dbReference>
<dbReference type="Gene3D" id="3.30.1120.120">
    <property type="match status" value="1"/>
</dbReference>
<keyword evidence="6" id="KW-0418">Kinase</keyword>
<evidence type="ECO:0000256" key="12">
    <source>
        <dbReference type="SAM" id="MobiDB-lite"/>
    </source>
</evidence>
<feature type="compositionally biased region" description="Basic residues" evidence="12">
    <location>
        <begin position="729"/>
        <end position="738"/>
    </location>
</feature>
<sequence length="738" mass="84473">MSLHYTDFEFLEELGRGGFATVYKARCLKLGFPEYVAIKEINKKNCKWKRHERFVRKEIKIHSSLQHHNIVKLLGVIEDSNCIWLVLELCSNGSVDDYMEALGRPFSEAVAHNILRQVIDGVMYLQDKLIIHRDLSLKNILLTENMQAKIADFGLSTDLEQPDETKQTMVGTANYMPPEMAGRTRHGLKVDCWSLGCMLYTMLDGKPPFHNKTRMAVLNDVLVKDVCYPEHVSPEARELLEDLLTKDPRQRISIDAVPLSKFFKKYEKKYKGSHYKDSGHGSWSGKESHHKSQGNYDSGFNSNHSDLNPCIERKCRSDTRFAKSPLLKECHYPPERSLTLDRLKGRIQALPLKNSLRKDYVSAENIYGQKTSDSCRIQGRICGDNSVVTKDEHDHCQSHRTNSYIPEKCTDFNCKFNHSNAENNALQLACSHTGLCSKCSHATSCCCQKSHQKNGHPEKLDSNSLEQKTLPLNAVRLKPRRHRIKNDAVVSISAERQVIVELLKTRNKQHFVSDVCIISTDGMEIKLYKPKKVALQDCPPPLPTNSKEIKFYNFINFPKTHWKMYLIAKTFVDILRARTPKLTFFGKNAKCIMMENSPDPDFKMDFYDGGSVKKEGKKISIVDKHGHIVTDTESLDKELRSMWEEFQIMKENCEKIAETNELLNLTGESVFPMILGEIKVDGNNSMKRVGKENVSPSITSAFNEVHNRIGIHSQCGGRTARRYHETQQRKLHLKYSND</sequence>
<evidence type="ECO:0000256" key="4">
    <source>
        <dbReference type="ARBA" id="ARBA00022679"/>
    </source>
</evidence>
<evidence type="ECO:0000259" key="14">
    <source>
        <dbReference type="PROSITE" id="PS51984"/>
    </source>
</evidence>
<keyword evidence="17" id="KW-1185">Reference proteome</keyword>
<evidence type="ECO:0000313" key="17">
    <source>
        <dbReference type="Proteomes" id="UP001054837"/>
    </source>
</evidence>
<feature type="domain" description="Cryptic POLO box 1 (CPB1)" evidence="14">
    <location>
        <begin position="464"/>
        <end position="578"/>
    </location>
</feature>
<feature type="region of interest" description="Disordered" evidence="12">
    <location>
        <begin position="718"/>
        <end position="738"/>
    </location>
</feature>
<organism evidence="16 17">
    <name type="scientific">Caerostris darwini</name>
    <dbReference type="NCBI Taxonomy" id="1538125"/>
    <lineage>
        <taxon>Eukaryota</taxon>
        <taxon>Metazoa</taxon>
        <taxon>Ecdysozoa</taxon>
        <taxon>Arthropoda</taxon>
        <taxon>Chelicerata</taxon>
        <taxon>Arachnida</taxon>
        <taxon>Araneae</taxon>
        <taxon>Araneomorphae</taxon>
        <taxon>Entelegynae</taxon>
        <taxon>Araneoidea</taxon>
        <taxon>Araneidae</taxon>
        <taxon>Caerostris</taxon>
    </lineage>
</organism>
<evidence type="ECO:0000313" key="16">
    <source>
        <dbReference type="EMBL" id="GIY73405.1"/>
    </source>
</evidence>
<evidence type="ECO:0000256" key="5">
    <source>
        <dbReference type="ARBA" id="ARBA00022741"/>
    </source>
</evidence>
<evidence type="ECO:0000256" key="8">
    <source>
        <dbReference type="ARBA" id="ARBA00023212"/>
    </source>
</evidence>
<evidence type="ECO:0000256" key="9">
    <source>
        <dbReference type="ARBA" id="ARBA00030429"/>
    </source>
</evidence>
<dbReference type="InterPro" id="IPR046437">
    <property type="entry name" value="Ser_Thr-PK_POLO_box_1_sf"/>
</dbReference>
<dbReference type="Gene3D" id="1.10.510.10">
    <property type="entry name" value="Transferase(Phosphotransferase) domain 1"/>
    <property type="match status" value="1"/>
</dbReference>
<feature type="region of interest" description="Disordered" evidence="12">
    <location>
        <begin position="272"/>
        <end position="299"/>
    </location>
</feature>
<feature type="domain" description="Protein kinase" evidence="13">
    <location>
        <begin position="8"/>
        <end position="263"/>
    </location>
</feature>
<keyword evidence="4" id="KW-0808">Transferase</keyword>
<dbReference type="PANTHER" id="PTHR24345">
    <property type="entry name" value="SERINE/THREONINE-PROTEIN KINASE PLK"/>
    <property type="match status" value="1"/>
</dbReference>
<proteinExistence type="predicted"/>
<comment type="subcellular location">
    <subcellularLocation>
        <location evidence="1">Cytoplasm</location>
        <location evidence="1">Cytoskeleton</location>
        <location evidence="1">Microtubule organizing center</location>
        <location evidence="1">Centrosome</location>
        <location evidence="1">Centriole</location>
    </subcellularLocation>
</comment>
<dbReference type="Pfam" id="PF00069">
    <property type="entry name" value="Pkinase"/>
    <property type="match status" value="1"/>
</dbReference>
<evidence type="ECO:0000256" key="2">
    <source>
        <dbReference type="ARBA" id="ARBA00022490"/>
    </source>
</evidence>
<dbReference type="PROSITE" id="PS50011">
    <property type="entry name" value="PROTEIN_KINASE_DOM"/>
    <property type="match status" value="1"/>
</dbReference>
<dbReference type="Pfam" id="PF18190">
    <property type="entry name" value="Plk4_PB1"/>
    <property type="match status" value="1"/>
</dbReference>
<dbReference type="InterPro" id="IPR011009">
    <property type="entry name" value="Kinase-like_dom_sf"/>
</dbReference>
<dbReference type="FunFam" id="1.10.510.10:FF:000571">
    <property type="entry name" value="Maternal embryonic leucine zipper kinase"/>
    <property type="match status" value="1"/>
</dbReference>
<dbReference type="FunFam" id="3.30.200.20:FF:000042">
    <property type="entry name" value="Aurora kinase A"/>
    <property type="match status" value="1"/>
</dbReference>
<dbReference type="InterPro" id="IPR047108">
    <property type="entry name" value="Plk4-like_POLO_box_2_sf"/>
</dbReference>
<gene>
    <name evidence="16" type="primary">SAK</name>
    <name evidence="16" type="ORF">CDAR_493651</name>
</gene>
<dbReference type="InterPro" id="IPR033699">
    <property type="entry name" value="POLO_box_Plk4_1"/>
</dbReference>
<dbReference type="GO" id="GO:0005524">
    <property type="term" value="F:ATP binding"/>
    <property type="evidence" value="ECO:0007669"/>
    <property type="project" value="UniProtKB-UniRule"/>
</dbReference>